<sequence length="355" mass="38730">MRSVVQDALSPTDGSSKFTLEADIEVPSPEKFDIVVQVKACALAKHNTKILTEIHKKSQRDRYSVGHDVAGIVVKIGQSVTNVALGENVVGVVPLNARYSGCGEYCLMSEYDVVRKPDRLSFSEAAAGIGDCVKAYTALHYQARVCGGDTVLVIDGATPFGCAALYLANHWGAKIITTSSSQEERNFIDGLQISIAQVIDISKRTNILASSVMEETGGVGVDVVIDNGACMFTSEEDTNIMEEKHKHSVPHKHEIISCLGASGKWITSQYNLQLDPPDSQQLFLRGASVSFLFDKVWNLSCSQHGRYQHILHDAVEKLEKGVIKCKIAKEFTLDVAVDAMMQLDKLRIGRAVVTM</sequence>
<dbReference type="SMART" id="SM00829">
    <property type="entry name" value="PKS_ER"/>
    <property type="match status" value="1"/>
</dbReference>
<dbReference type="Proteomes" id="UP000242188">
    <property type="component" value="Unassembled WGS sequence"/>
</dbReference>
<keyword evidence="3" id="KW-1185">Reference proteome</keyword>
<dbReference type="InterPro" id="IPR042633">
    <property type="entry name" value="CRYZL1"/>
</dbReference>
<protein>
    <submittedName>
        <fullName evidence="2">Quinone oxidoreductase-like protein 1</fullName>
    </submittedName>
</protein>
<dbReference type="InterPro" id="IPR020843">
    <property type="entry name" value="ER"/>
</dbReference>
<dbReference type="InterPro" id="IPR011032">
    <property type="entry name" value="GroES-like_sf"/>
</dbReference>
<dbReference type="Pfam" id="PF08240">
    <property type="entry name" value="ADH_N"/>
    <property type="match status" value="1"/>
</dbReference>
<dbReference type="Gene3D" id="3.40.50.720">
    <property type="entry name" value="NAD(P)-binding Rossmann-like Domain"/>
    <property type="match status" value="1"/>
</dbReference>
<dbReference type="AlphaFoldDB" id="A0A210Q5A5"/>
<dbReference type="OrthoDB" id="3509362at2759"/>
<dbReference type="EMBL" id="NEDP02004983">
    <property type="protein sequence ID" value="OWF43901.1"/>
    <property type="molecule type" value="Genomic_DNA"/>
</dbReference>
<dbReference type="Gene3D" id="3.90.180.10">
    <property type="entry name" value="Medium-chain alcohol dehydrogenases, catalytic domain"/>
    <property type="match status" value="1"/>
</dbReference>
<dbReference type="SUPFAM" id="SSF50129">
    <property type="entry name" value="GroES-like"/>
    <property type="match status" value="1"/>
</dbReference>
<dbReference type="GO" id="GO:0016491">
    <property type="term" value="F:oxidoreductase activity"/>
    <property type="evidence" value="ECO:0007669"/>
    <property type="project" value="InterPro"/>
</dbReference>
<dbReference type="InterPro" id="IPR013154">
    <property type="entry name" value="ADH-like_N"/>
</dbReference>
<dbReference type="SUPFAM" id="SSF51735">
    <property type="entry name" value="NAD(P)-binding Rossmann-fold domains"/>
    <property type="match status" value="1"/>
</dbReference>
<proteinExistence type="predicted"/>
<gene>
    <name evidence="2" type="ORF">KP79_PYT06650</name>
</gene>
<evidence type="ECO:0000259" key="1">
    <source>
        <dbReference type="SMART" id="SM00829"/>
    </source>
</evidence>
<reference evidence="2 3" key="1">
    <citation type="journal article" date="2017" name="Nat. Ecol. Evol.">
        <title>Scallop genome provides insights into evolution of bilaterian karyotype and development.</title>
        <authorList>
            <person name="Wang S."/>
            <person name="Zhang J."/>
            <person name="Jiao W."/>
            <person name="Li J."/>
            <person name="Xun X."/>
            <person name="Sun Y."/>
            <person name="Guo X."/>
            <person name="Huan P."/>
            <person name="Dong B."/>
            <person name="Zhang L."/>
            <person name="Hu X."/>
            <person name="Sun X."/>
            <person name="Wang J."/>
            <person name="Zhao C."/>
            <person name="Wang Y."/>
            <person name="Wang D."/>
            <person name="Huang X."/>
            <person name="Wang R."/>
            <person name="Lv J."/>
            <person name="Li Y."/>
            <person name="Zhang Z."/>
            <person name="Liu B."/>
            <person name="Lu W."/>
            <person name="Hui Y."/>
            <person name="Liang J."/>
            <person name="Zhou Z."/>
            <person name="Hou R."/>
            <person name="Li X."/>
            <person name="Liu Y."/>
            <person name="Li H."/>
            <person name="Ning X."/>
            <person name="Lin Y."/>
            <person name="Zhao L."/>
            <person name="Xing Q."/>
            <person name="Dou J."/>
            <person name="Li Y."/>
            <person name="Mao J."/>
            <person name="Guo H."/>
            <person name="Dou H."/>
            <person name="Li T."/>
            <person name="Mu C."/>
            <person name="Jiang W."/>
            <person name="Fu Q."/>
            <person name="Fu X."/>
            <person name="Miao Y."/>
            <person name="Liu J."/>
            <person name="Yu Q."/>
            <person name="Li R."/>
            <person name="Liao H."/>
            <person name="Li X."/>
            <person name="Kong Y."/>
            <person name="Jiang Z."/>
            <person name="Chourrout D."/>
            <person name="Li R."/>
            <person name="Bao Z."/>
        </authorList>
    </citation>
    <scope>NUCLEOTIDE SEQUENCE [LARGE SCALE GENOMIC DNA]</scope>
    <source>
        <strain evidence="2 3">PY_sf001</strain>
    </source>
</reference>
<dbReference type="PANTHER" id="PTHR44461:SF1">
    <property type="entry name" value="QUINONE OXIDOREDUCTASE-LIKE PROTEIN 1"/>
    <property type="match status" value="1"/>
</dbReference>
<feature type="domain" description="Enoyl reductase (ER)" evidence="1">
    <location>
        <begin position="14"/>
        <end position="353"/>
    </location>
</feature>
<comment type="caution">
    <text evidence="2">The sequence shown here is derived from an EMBL/GenBank/DDBJ whole genome shotgun (WGS) entry which is preliminary data.</text>
</comment>
<accession>A0A210Q5A5</accession>
<evidence type="ECO:0000313" key="3">
    <source>
        <dbReference type="Proteomes" id="UP000242188"/>
    </source>
</evidence>
<dbReference type="InterPro" id="IPR036291">
    <property type="entry name" value="NAD(P)-bd_dom_sf"/>
</dbReference>
<dbReference type="CDD" id="cd05195">
    <property type="entry name" value="enoyl_red"/>
    <property type="match status" value="1"/>
</dbReference>
<dbReference type="PANTHER" id="PTHR44461">
    <property type="entry name" value="QUINONE OXIDOREDUCTASE-LIKE PROTEIN 1"/>
    <property type="match status" value="1"/>
</dbReference>
<organism evidence="2 3">
    <name type="scientific">Mizuhopecten yessoensis</name>
    <name type="common">Japanese scallop</name>
    <name type="synonym">Patinopecten yessoensis</name>
    <dbReference type="NCBI Taxonomy" id="6573"/>
    <lineage>
        <taxon>Eukaryota</taxon>
        <taxon>Metazoa</taxon>
        <taxon>Spiralia</taxon>
        <taxon>Lophotrochozoa</taxon>
        <taxon>Mollusca</taxon>
        <taxon>Bivalvia</taxon>
        <taxon>Autobranchia</taxon>
        <taxon>Pteriomorphia</taxon>
        <taxon>Pectinida</taxon>
        <taxon>Pectinoidea</taxon>
        <taxon>Pectinidae</taxon>
        <taxon>Mizuhopecten</taxon>
    </lineage>
</organism>
<dbReference type="STRING" id="6573.A0A210Q5A5"/>
<evidence type="ECO:0000313" key="2">
    <source>
        <dbReference type="EMBL" id="OWF43901.1"/>
    </source>
</evidence>
<name>A0A210Q5A5_MIZYE</name>